<evidence type="ECO:0000313" key="10">
    <source>
        <dbReference type="EMBL" id="KAB7499331.1"/>
    </source>
</evidence>
<dbReference type="PANTHER" id="PTHR21600:SF83">
    <property type="entry name" value="PSEUDOURIDYLATE SYNTHASE RPUSD4, MITOCHONDRIAL"/>
    <property type="match status" value="1"/>
</dbReference>
<dbReference type="InterPro" id="IPR050188">
    <property type="entry name" value="RluA_PseudoU_synthase"/>
</dbReference>
<dbReference type="GO" id="GO:0009982">
    <property type="term" value="F:pseudouridine synthase activity"/>
    <property type="evidence" value="ECO:0007669"/>
    <property type="project" value="InterPro"/>
</dbReference>
<dbReference type="SUPFAM" id="SSF55120">
    <property type="entry name" value="Pseudouridine synthase"/>
    <property type="match status" value="1"/>
</dbReference>
<comment type="catalytic activity">
    <reaction evidence="1">
        <text>a uridine in mRNA = a pseudouridine in mRNA</text>
        <dbReference type="Rhea" id="RHEA:56644"/>
        <dbReference type="Rhea" id="RHEA-COMP:14658"/>
        <dbReference type="Rhea" id="RHEA-COMP:14659"/>
        <dbReference type="ChEBI" id="CHEBI:65314"/>
        <dbReference type="ChEBI" id="CHEBI:65315"/>
    </reaction>
</comment>
<dbReference type="InterPro" id="IPR006145">
    <property type="entry name" value="PsdUridine_synth_RsuA/RluA"/>
</dbReference>
<keyword evidence="4" id="KW-0413">Isomerase</keyword>
<comment type="catalytic activity">
    <reaction evidence="5">
        <text>a uridine in tRNA = a pseudouridine in tRNA</text>
        <dbReference type="Rhea" id="RHEA:54572"/>
        <dbReference type="Rhea" id="RHEA-COMP:13339"/>
        <dbReference type="Rhea" id="RHEA-COMP:13934"/>
        <dbReference type="ChEBI" id="CHEBI:65314"/>
        <dbReference type="ChEBI" id="CHEBI:65315"/>
    </reaction>
</comment>
<dbReference type="InterPro" id="IPR006224">
    <property type="entry name" value="PsdUridine_synth_RluA-like_CS"/>
</dbReference>
<dbReference type="PROSITE" id="PS01129">
    <property type="entry name" value="PSI_RLU"/>
    <property type="match status" value="1"/>
</dbReference>
<evidence type="ECO:0000259" key="9">
    <source>
        <dbReference type="Pfam" id="PF00849"/>
    </source>
</evidence>
<protein>
    <recommendedName>
        <fullName evidence="6">Pseudouridylate synthase RPUSD4, mitochondrial</fullName>
    </recommendedName>
    <alternativeName>
        <fullName evidence="7">RNA pseudouridylate synthase domain-containing protein 4</fullName>
    </alternativeName>
</protein>
<gene>
    <name evidence="10" type="primary">Rpusd4</name>
    <name evidence="10" type="ORF">Anas_04582</name>
</gene>
<feature type="region of interest" description="Disordered" evidence="8">
    <location>
        <begin position="288"/>
        <end position="323"/>
    </location>
</feature>
<organism evidence="10 11">
    <name type="scientific">Armadillidium nasatum</name>
    <dbReference type="NCBI Taxonomy" id="96803"/>
    <lineage>
        <taxon>Eukaryota</taxon>
        <taxon>Metazoa</taxon>
        <taxon>Ecdysozoa</taxon>
        <taxon>Arthropoda</taxon>
        <taxon>Crustacea</taxon>
        <taxon>Multicrustacea</taxon>
        <taxon>Malacostraca</taxon>
        <taxon>Eumalacostraca</taxon>
        <taxon>Peracarida</taxon>
        <taxon>Isopoda</taxon>
        <taxon>Oniscidea</taxon>
        <taxon>Crinocheta</taxon>
        <taxon>Armadillidiidae</taxon>
        <taxon>Armadillidium</taxon>
    </lineage>
</organism>
<evidence type="ECO:0000313" key="11">
    <source>
        <dbReference type="Proteomes" id="UP000326759"/>
    </source>
</evidence>
<evidence type="ECO:0000256" key="7">
    <source>
        <dbReference type="ARBA" id="ARBA00041563"/>
    </source>
</evidence>
<dbReference type="Proteomes" id="UP000326759">
    <property type="component" value="Unassembled WGS sequence"/>
</dbReference>
<reference evidence="10 11" key="1">
    <citation type="journal article" date="2019" name="PLoS Biol.">
        <title>Sex chromosomes control vertical transmission of feminizing Wolbachia symbionts in an isopod.</title>
        <authorList>
            <person name="Becking T."/>
            <person name="Chebbi M.A."/>
            <person name="Giraud I."/>
            <person name="Moumen B."/>
            <person name="Laverre T."/>
            <person name="Caubet Y."/>
            <person name="Peccoud J."/>
            <person name="Gilbert C."/>
            <person name="Cordaux R."/>
        </authorList>
    </citation>
    <scope>NUCLEOTIDE SEQUENCE [LARGE SCALE GENOMIC DNA]</scope>
    <source>
        <strain evidence="10">ANa2</strain>
        <tissue evidence="10">Whole body excluding digestive tract and cuticle</tissue>
    </source>
</reference>
<keyword evidence="11" id="KW-1185">Reference proteome</keyword>
<evidence type="ECO:0000256" key="6">
    <source>
        <dbReference type="ARBA" id="ARBA00039953"/>
    </source>
</evidence>
<evidence type="ECO:0000256" key="3">
    <source>
        <dbReference type="ARBA" id="ARBA00010876"/>
    </source>
</evidence>
<proteinExistence type="inferred from homology"/>
<dbReference type="Pfam" id="PF00849">
    <property type="entry name" value="PseudoU_synth_2"/>
    <property type="match status" value="1"/>
</dbReference>
<comment type="caution">
    <text evidence="10">The sequence shown here is derived from an EMBL/GenBank/DDBJ whole genome shotgun (WGS) entry which is preliminary data.</text>
</comment>
<comment type="similarity">
    <text evidence="3">Belongs to the pseudouridine synthase RluA family.</text>
</comment>
<dbReference type="CDD" id="cd02869">
    <property type="entry name" value="PseudoU_synth_RluA_like"/>
    <property type="match status" value="1"/>
</dbReference>
<dbReference type="Gene3D" id="3.30.2350.10">
    <property type="entry name" value="Pseudouridine synthase"/>
    <property type="match status" value="1"/>
</dbReference>
<accession>A0A5N5SYP9</accession>
<evidence type="ECO:0000256" key="1">
    <source>
        <dbReference type="ARBA" id="ARBA00001166"/>
    </source>
</evidence>
<dbReference type="OrthoDB" id="428658at2759"/>
<evidence type="ECO:0000256" key="4">
    <source>
        <dbReference type="ARBA" id="ARBA00023235"/>
    </source>
</evidence>
<feature type="compositionally biased region" description="Basic and acidic residues" evidence="8">
    <location>
        <begin position="288"/>
        <end position="322"/>
    </location>
</feature>
<name>A0A5N5SYP9_9CRUS</name>
<dbReference type="GO" id="GO:0001522">
    <property type="term" value="P:pseudouridine synthesis"/>
    <property type="evidence" value="ECO:0007669"/>
    <property type="project" value="InterPro"/>
</dbReference>
<evidence type="ECO:0000256" key="5">
    <source>
        <dbReference type="ARBA" id="ARBA00036943"/>
    </source>
</evidence>
<feature type="domain" description="Pseudouridine synthase RsuA/RluA-like" evidence="9">
    <location>
        <begin position="393"/>
        <end position="553"/>
    </location>
</feature>
<evidence type="ECO:0000256" key="8">
    <source>
        <dbReference type="SAM" id="MobiDB-lite"/>
    </source>
</evidence>
<dbReference type="AlphaFoldDB" id="A0A5N5SYP9"/>
<evidence type="ECO:0000256" key="2">
    <source>
        <dbReference type="ARBA" id="ARBA00001896"/>
    </source>
</evidence>
<dbReference type="PANTHER" id="PTHR21600">
    <property type="entry name" value="MITOCHONDRIAL RNA PSEUDOURIDINE SYNTHASE"/>
    <property type="match status" value="1"/>
</dbReference>
<dbReference type="GO" id="GO:0003723">
    <property type="term" value="F:RNA binding"/>
    <property type="evidence" value="ECO:0007669"/>
    <property type="project" value="InterPro"/>
</dbReference>
<dbReference type="EMBL" id="SEYY01018467">
    <property type="protein sequence ID" value="KAB7499331.1"/>
    <property type="molecule type" value="Genomic_DNA"/>
</dbReference>
<comment type="catalytic activity">
    <reaction evidence="2">
        <text>uridine in 5S rRNA = pseudouridine in 5S rRNA</text>
        <dbReference type="Rhea" id="RHEA:47036"/>
        <dbReference type="Rhea" id="RHEA-COMP:11730"/>
        <dbReference type="Rhea" id="RHEA-COMP:11731"/>
        <dbReference type="ChEBI" id="CHEBI:65314"/>
        <dbReference type="ChEBI" id="CHEBI:65315"/>
    </reaction>
</comment>
<dbReference type="InterPro" id="IPR020103">
    <property type="entry name" value="PsdUridine_synth_cat_dom_sf"/>
</dbReference>
<sequence>MVFVIHFYNRQFLYKLCPNKLSYIHFANNKRSLYRHTSNRWFSLSLPVKNNEKTQKLPKPPNPIFEKYEKMLNSLSVQQGNDFEFPTNFGSIRFDSDVNFTSLDKNILGAAYNSESNIENTNNFIEDTFFNSLESQNSNEMNEDALNISHKELKDLDLNYVDDQYLKVSSIGETNTSDNYNSEMIPDSSSLNFIDSQIEGLSNKVVKVTESDVGDNEDYIKDKMSCFYNFEDSIDETIEENFIKKVIKKDDNINDENWRATMENKLLSMTEEGSKYLREINQSLVHDKNHKLENKDKTVEQKKASLDFDEQESKSEPDKLMNEDQGNVKSAYSFVMEKRREEMKSSNKEIKGEILETERYKKIILEIPSFSLHSTYDLAKVLRANILYQNDDFLAISKPYGIPIHGGGSKANDRLNIINALPILAELIKVKKVEAVHRLDMNVTGVMLLAKTEQMADDLKKMFKEHKIKKTYCAIVKGVPEHVNGVIDIPIGEGKVGKFERMALRPDISGFRGKSNKFKKAITRYKVVSSVPGAALLDINPVTGVKHQIRVHLGFGINCPVIGDHKYSYLTKIVPQKLPGPILQRLGMQQSKVRTLPLLLHSLAVTLPIIGPNGTEIVIGAIPPNFFRTALKALKLSSMRSRLTNEYSDLIFGNKTDFKTESGLYQERKI</sequence>